<reference evidence="26" key="1">
    <citation type="journal article" date="2014" name="Nature">
        <title>Elephant shark genome provides unique insights into gnathostome evolution.</title>
        <authorList>
            <consortium name="International Elephant Shark Genome Sequencing Consortium"/>
            <person name="Venkatesh B."/>
            <person name="Lee A.P."/>
            <person name="Ravi V."/>
            <person name="Maurya A.K."/>
            <person name="Lian M.M."/>
            <person name="Swann J.B."/>
            <person name="Ohta Y."/>
            <person name="Flajnik M.F."/>
            <person name="Sutoh Y."/>
            <person name="Kasahara M."/>
            <person name="Hoon S."/>
            <person name="Gangu V."/>
            <person name="Roy S.W."/>
            <person name="Irimia M."/>
            <person name="Korzh V."/>
            <person name="Kondrychyn I."/>
            <person name="Lim Z.W."/>
            <person name="Tay B.H."/>
            <person name="Tohari S."/>
            <person name="Kong K.W."/>
            <person name="Ho S."/>
            <person name="Lorente-Galdos B."/>
            <person name="Quilez J."/>
            <person name="Marques-Bonet T."/>
            <person name="Raney B.J."/>
            <person name="Ingham P.W."/>
            <person name="Tay A."/>
            <person name="Hillier L.W."/>
            <person name="Minx P."/>
            <person name="Boehm T."/>
            <person name="Wilson R.K."/>
            <person name="Brenner S."/>
            <person name="Warren W.C."/>
        </authorList>
    </citation>
    <scope>NUCLEOTIDE SEQUENCE</scope>
    <source>
        <tissue evidence="26">Brain</tissue>
    </source>
</reference>
<evidence type="ECO:0000256" key="21">
    <source>
        <dbReference type="ARBA" id="ARBA00031134"/>
    </source>
</evidence>
<evidence type="ECO:0000256" key="18">
    <source>
        <dbReference type="ARBA" id="ARBA00022990"/>
    </source>
</evidence>
<comment type="pathway">
    <text evidence="4">Protein modification; protein ubiquitination.</text>
</comment>
<dbReference type="InterPro" id="IPR008598">
    <property type="entry name" value="Di19_Zn-bd"/>
</dbReference>
<evidence type="ECO:0000256" key="15">
    <source>
        <dbReference type="ARBA" id="ARBA00022833"/>
    </source>
</evidence>
<feature type="domain" description="RING-type" evidence="24">
    <location>
        <begin position="28"/>
        <end position="67"/>
    </location>
</feature>
<keyword evidence="16" id="KW-0832">Ubl conjugation</keyword>
<dbReference type="PROSITE" id="PS50330">
    <property type="entry name" value="UIM"/>
    <property type="match status" value="1"/>
</dbReference>
<evidence type="ECO:0000313" key="26">
    <source>
        <dbReference type="EMBL" id="AFO98891.1"/>
    </source>
</evidence>
<dbReference type="PANTHER" id="PTHR46016:SF3">
    <property type="entry name" value="E3 UBIQUITIN-PROTEIN LIGASE RNF114"/>
    <property type="match status" value="1"/>
</dbReference>
<dbReference type="InterPro" id="IPR017907">
    <property type="entry name" value="Znf_RING_CS"/>
</dbReference>
<evidence type="ECO:0000256" key="10">
    <source>
        <dbReference type="ARBA" id="ARBA00022679"/>
    </source>
</evidence>
<evidence type="ECO:0000256" key="20">
    <source>
        <dbReference type="ARBA" id="ARBA00030438"/>
    </source>
</evidence>
<evidence type="ECO:0000256" key="13">
    <source>
        <dbReference type="ARBA" id="ARBA00022782"/>
    </source>
</evidence>
<evidence type="ECO:0000256" key="1">
    <source>
        <dbReference type="ARBA" id="ARBA00000900"/>
    </source>
</evidence>
<evidence type="ECO:0000256" key="14">
    <source>
        <dbReference type="ARBA" id="ARBA00022786"/>
    </source>
</evidence>
<dbReference type="GO" id="GO:0061630">
    <property type="term" value="F:ubiquitin protein ligase activity"/>
    <property type="evidence" value="ECO:0007669"/>
    <property type="project" value="UniProtKB-EC"/>
</dbReference>
<comment type="subcellular location">
    <subcellularLocation>
        <location evidence="3">Cytoplasm</location>
    </subcellularLocation>
    <subcellularLocation>
        <location evidence="2">Nucleus</location>
    </subcellularLocation>
</comment>
<dbReference type="GO" id="GO:0000209">
    <property type="term" value="P:protein polyubiquitination"/>
    <property type="evidence" value="ECO:0007669"/>
    <property type="project" value="TreeGrafter"/>
</dbReference>
<evidence type="ECO:0000256" key="9">
    <source>
        <dbReference type="ARBA" id="ARBA00022490"/>
    </source>
</evidence>
<keyword evidence="11" id="KW-0479">Metal-binding</keyword>
<dbReference type="CDD" id="cd16540">
    <property type="entry name" value="RING-HC_RNF114"/>
    <property type="match status" value="1"/>
</dbReference>
<evidence type="ECO:0000256" key="22">
    <source>
        <dbReference type="ARBA" id="ARBA00033455"/>
    </source>
</evidence>
<dbReference type="InterPro" id="IPR042716">
    <property type="entry name" value="RNF114_RING-HC"/>
</dbReference>
<dbReference type="EMBL" id="JW866374">
    <property type="protein sequence ID" value="AFO98891.1"/>
    <property type="molecule type" value="mRNA"/>
</dbReference>
<dbReference type="SUPFAM" id="SSF57850">
    <property type="entry name" value="RING/U-box"/>
    <property type="match status" value="1"/>
</dbReference>
<dbReference type="InterPro" id="IPR034734">
    <property type="entry name" value="ZF_C2HC_RNF"/>
</dbReference>
<keyword evidence="18" id="KW-0007">Acetylation</keyword>
<dbReference type="PROSITE" id="PS51803">
    <property type="entry name" value="ZF_C2HC_RNF"/>
    <property type="match status" value="1"/>
</dbReference>
<dbReference type="PROSITE" id="PS00518">
    <property type="entry name" value="ZF_RING_1"/>
    <property type="match status" value="1"/>
</dbReference>
<dbReference type="PANTHER" id="PTHR46016">
    <property type="entry name" value="ZINC FINGER, RING/FYVE/PHD-TYPE"/>
    <property type="match status" value="1"/>
</dbReference>
<dbReference type="AlphaFoldDB" id="V9KL25"/>
<proteinExistence type="evidence at transcript level"/>
<dbReference type="EC" id="2.3.2.27" evidence="6"/>
<evidence type="ECO:0000256" key="17">
    <source>
        <dbReference type="ARBA" id="ARBA00022871"/>
    </source>
</evidence>
<evidence type="ECO:0000256" key="19">
    <source>
        <dbReference type="ARBA" id="ARBA00023242"/>
    </source>
</evidence>
<comment type="subunit">
    <text evidence="5">Interacts with XAF1, the interaction increases XAF1 stability and proapoptotic effects, and may regulate IFN signaling.</text>
</comment>
<evidence type="ECO:0000259" key="25">
    <source>
        <dbReference type="PROSITE" id="PS51803"/>
    </source>
</evidence>
<comment type="catalytic activity">
    <reaction evidence="1">
        <text>S-ubiquitinyl-[E2 ubiquitin-conjugating enzyme]-L-cysteine + [acceptor protein]-L-lysine = [E2 ubiquitin-conjugating enzyme]-L-cysteine + N(6)-ubiquitinyl-[acceptor protein]-L-lysine.</text>
        <dbReference type="EC" id="2.3.2.27"/>
    </reaction>
</comment>
<keyword evidence="8" id="KW-0217">Developmental protein</keyword>
<keyword evidence="12 23" id="KW-0863">Zinc-finger</keyword>
<dbReference type="InterPro" id="IPR001841">
    <property type="entry name" value="Znf_RING"/>
</dbReference>
<dbReference type="GO" id="GO:0005737">
    <property type="term" value="C:cytoplasm"/>
    <property type="evidence" value="ECO:0007669"/>
    <property type="project" value="UniProtKB-SubCell"/>
</dbReference>
<evidence type="ECO:0000256" key="2">
    <source>
        <dbReference type="ARBA" id="ARBA00004123"/>
    </source>
</evidence>
<keyword evidence="17" id="KW-0744">Spermatogenesis</keyword>
<dbReference type="InterPro" id="IPR013083">
    <property type="entry name" value="Znf_RING/FYVE/PHD"/>
</dbReference>
<dbReference type="InterPro" id="IPR027370">
    <property type="entry name" value="Znf-RING_euk"/>
</dbReference>
<organism evidence="26">
    <name type="scientific">Callorhinchus milii</name>
    <name type="common">Ghost shark</name>
    <dbReference type="NCBI Taxonomy" id="7868"/>
    <lineage>
        <taxon>Eukaryota</taxon>
        <taxon>Metazoa</taxon>
        <taxon>Chordata</taxon>
        <taxon>Craniata</taxon>
        <taxon>Vertebrata</taxon>
        <taxon>Chondrichthyes</taxon>
        <taxon>Holocephali</taxon>
        <taxon>Chimaeriformes</taxon>
        <taxon>Callorhinchidae</taxon>
        <taxon>Callorhinchus</taxon>
    </lineage>
</organism>
<accession>V9KL25</accession>
<keyword evidence="19" id="KW-0539">Nucleus</keyword>
<name>V9KL25_CALMI</name>
<dbReference type="Pfam" id="PF13445">
    <property type="entry name" value="zf-RING_UBOX"/>
    <property type="match status" value="1"/>
</dbReference>
<evidence type="ECO:0000256" key="7">
    <source>
        <dbReference type="ARBA" id="ARBA00014143"/>
    </source>
</evidence>
<dbReference type="GO" id="GO:0007283">
    <property type="term" value="P:spermatogenesis"/>
    <property type="evidence" value="ECO:0007669"/>
    <property type="project" value="UniProtKB-KW"/>
</dbReference>
<dbReference type="InterPro" id="IPR003903">
    <property type="entry name" value="UIM_dom"/>
</dbReference>
<evidence type="ECO:0000256" key="8">
    <source>
        <dbReference type="ARBA" id="ARBA00022473"/>
    </source>
</evidence>
<evidence type="ECO:0000256" key="5">
    <source>
        <dbReference type="ARBA" id="ARBA00011624"/>
    </source>
</evidence>
<evidence type="ECO:0000256" key="11">
    <source>
        <dbReference type="ARBA" id="ARBA00022723"/>
    </source>
</evidence>
<keyword evidence="15" id="KW-0862">Zinc</keyword>
<evidence type="ECO:0000259" key="24">
    <source>
        <dbReference type="PROSITE" id="PS50089"/>
    </source>
</evidence>
<dbReference type="Pfam" id="PF18574">
    <property type="entry name" value="zf_C2HC_14"/>
    <property type="match status" value="1"/>
</dbReference>
<dbReference type="GO" id="GO:0006511">
    <property type="term" value="P:ubiquitin-dependent protein catabolic process"/>
    <property type="evidence" value="ECO:0007669"/>
    <property type="project" value="TreeGrafter"/>
</dbReference>
<evidence type="ECO:0000256" key="4">
    <source>
        <dbReference type="ARBA" id="ARBA00004906"/>
    </source>
</evidence>
<sequence>MAVSWGEAAAAAAAFGRRDDVDKTALTCPVCLEIYENPMRIECSHVFCGECLLALQKPKKPICAVCRSPLRGGARAVEIEKKLEMTSSNCGGCGTQVIMKKLRSHNATCTKYKDFITQSVKASMKDQHPSLSNVPNRFTFTCPFCNAKNLDQDGLVEHCITKHTGELGKMVCPICSSMPWGDPNYKSADLIQHLKIRHKFSYDTFVDYNVNEDEMLQEAIELSLKDRSIRF</sequence>
<dbReference type="Pfam" id="PF05605">
    <property type="entry name" value="zf-Di19"/>
    <property type="match status" value="1"/>
</dbReference>
<dbReference type="SMART" id="SM00184">
    <property type="entry name" value="RING"/>
    <property type="match status" value="1"/>
</dbReference>
<dbReference type="GO" id="GO:0005634">
    <property type="term" value="C:nucleus"/>
    <property type="evidence" value="ECO:0007669"/>
    <property type="project" value="UniProtKB-SubCell"/>
</dbReference>
<dbReference type="InterPro" id="IPR051438">
    <property type="entry name" value="RNF_E3_ubiq-protein_ligase"/>
</dbReference>
<dbReference type="GO" id="GO:0008270">
    <property type="term" value="F:zinc ion binding"/>
    <property type="evidence" value="ECO:0007669"/>
    <property type="project" value="UniProtKB-KW"/>
</dbReference>
<evidence type="ECO:0000256" key="6">
    <source>
        <dbReference type="ARBA" id="ARBA00012483"/>
    </source>
</evidence>
<keyword evidence="10" id="KW-0808">Transferase</keyword>
<keyword evidence="14" id="KW-0833">Ubl conjugation pathway</keyword>
<keyword evidence="9" id="KW-0963">Cytoplasm</keyword>
<feature type="domain" description="C2HC RNF-type" evidence="25">
    <location>
        <begin position="90"/>
        <end position="109"/>
    </location>
</feature>
<evidence type="ECO:0000256" key="3">
    <source>
        <dbReference type="ARBA" id="ARBA00004496"/>
    </source>
</evidence>
<keyword evidence="13" id="KW-0221">Differentiation</keyword>
<evidence type="ECO:0000256" key="12">
    <source>
        <dbReference type="ARBA" id="ARBA00022771"/>
    </source>
</evidence>
<dbReference type="GO" id="GO:0030154">
    <property type="term" value="P:cell differentiation"/>
    <property type="evidence" value="ECO:0007669"/>
    <property type="project" value="UniProtKB-KW"/>
</dbReference>
<dbReference type="UniPathway" id="UPA00143"/>
<dbReference type="PROSITE" id="PS50089">
    <property type="entry name" value="ZF_RING_2"/>
    <property type="match status" value="1"/>
</dbReference>
<dbReference type="Gene3D" id="3.30.40.10">
    <property type="entry name" value="Zinc/RING finger domain, C3HC4 (zinc finger)"/>
    <property type="match status" value="1"/>
</dbReference>
<protein>
    <recommendedName>
        <fullName evidence="7">E3 ubiquitin-protein ligase RNF114</fullName>
        <ecNumber evidence="6">2.3.2.27</ecNumber>
    </recommendedName>
    <alternativeName>
        <fullName evidence="21">RING finger protein 114</fullName>
    </alternativeName>
    <alternativeName>
        <fullName evidence="20">RING-type E3 ubiquitin transferase RNF114</fullName>
    </alternativeName>
    <alternativeName>
        <fullName evidence="22">Zinc finger protein 313</fullName>
    </alternativeName>
</protein>
<evidence type="ECO:0000256" key="23">
    <source>
        <dbReference type="PROSITE-ProRule" id="PRU00175"/>
    </source>
</evidence>
<evidence type="ECO:0000256" key="16">
    <source>
        <dbReference type="ARBA" id="ARBA00022843"/>
    </source>
</evidence>